<dbReference type="SUPFAM" id="SSF47459">
    <property type="entry name" value="HLH, helix-loop-helix DNA-binding domain"/>
    <property type="match status" value="1"/>
</dbReference>
<evidence type="ECO:0000256" key="5">
    <source>
        <dbReference type="RuleBase" id="RU369104"/>
    </source>
</evidence>
<keyword evidence="3 5" id="KW-0804">Transcription</keyword>
<dbReference type="GO" id="GO:0003700">
    <property type="term" value="F:DNA-binding transcription factor activity"/>
    <property type="evidence" value="ECO:0000318"/>
    <property type="project" value="GO_Central"/>
</dbReference>
<dbReference type="InterPro" id="IPR011598">
    <property type="entry name" value="bHLH_dom"/>
</dbReference>
<feature type="region of interest" description="Disordered" evidence="7">
    <location>
        <begin position="242"/>
        <end position="292"/>
    </location>
</feature>
<dbReference type="Gene3D" id="4.10.280.10">
    <property type="entry name" value="Helix-loop-helix DNA-binding domain"/>
    <property type="match status" value="1"/>
</dbReference>
<dbReference type="GO" id="GO:0006355">
    <property type="term" value="P:regulation of DNA-templated transcription"/>
    <property type="evidence" value="ECO:0000318"/>
    <property type="project" value="GO_Central"/>
</dbReference>
<dbReference type="GO" id="GO:0000976">
    <property type="term" value="F:transcription cis-regulatory region binding"/>
    <property type="evidence" value="ECO:0000318"/>
    <property type="project" value="GO_Central"/>
</dbReference>
<protein>
    <recommendedName>
        <fullName evidence="5">Transcription factor</fullName>
        <shortName evidence="5">bHLH transcription factor</shortName>
    </recommendedName>
    <alternativeName>
        <fullName evidence="5">Basic helix-loop-helix protein</fullName>
    </alternativeName>
</protein>
<evidence type="ECO:0000256" key="7">
    <source>
        <dbReference type="SAM" id="MobiDB-lite"/>
    </source>
</evidence>
<keyword evidence="2 5" id="KW-0805">Transcription regulation</keyword>
<dbReference type="InterPro" id="IPR036638">
    <property type="entry name" value="HLH_DNA-bd_sf"/>
</dbReference>
<name>A0A804HPV0_MUSAM</name>
<dbReference type="AlphaFoldDB" id="A0A804HPV0"/>
<comment type="similarity">
    <text evidence="1">Belongs to the bHLH protein family.</text>
</comment>
<dbReference type="PROSITE" id="PS50888">
    <property type="entry name" value="BHLH"/>
    <property type="match status" value="1"/>
</dbReference>
<evidence type="ECO:0000256" key="4">
    <source>
        <dbReference type="ARBA" id="ARBA00023242"/>
    </source>
</evidence>
<dbReference type="InterPro" id="IPR025610">
    <property type="entry name" value="MYC/MYB_N"/>
</dbReference>
<sequence length="454" mass="49012">MLVHYIANSLPTLRLTDVAHIRLHRSAADSDGGAARHLPLLLLLPPPPLSFHQPAPATELQRRLQCLLQARPEWWAYAIFWRASPDHRVLSFGDGHFRGARCPTDRRPRGCYAADEAGADAVDDAEWFYIMSLSRSFVGGGAIPARVYGSLELLWLTGAHALQACGCDRSREAQLHGIQTLACVPVPGGVLELGSPDLIGDNWVLVHQAKAVFSEGPNDASPTAGAALAAVAFPSPAVRKEGAGLSSSVDSEHSDSEGGTTVERRRPKKRGRRPGSGSRDCTSNHVEAERQRREKLNHRFYALRSVVPNVSRMDKASLLADAVTYIEDLKAKVEILEAEAKMAKKETAADQAATSITNAASATTGSPPTAVTVAIEMEVKLLGNDALIRVQSEDQNHPPAKLMCALRDLELSVHHASVSTLKDVVLQDVVVKVPTELQVEDTLRAALLAILHKS</sequence>
<dbReference type="GO" id="GO:0005634">
    <property type="term" value="C:nucleus"/>
    <property type="evidence" value="ECO:0000318"/>
    <property type="project" value="GO_Central"/>
</dbReference>
<evidence type="ECO:0000313" key="9">
    <source>
        <dbReference type="EnsemblPlants" id="Ma01_p03440.1"/>
    </source>
</evidence>
<evidence type="ECO:0000256" key="2">
    <source>
        <dbReference type="ARBA" id="ARBA00023015"/>
    </source>
</evidence>
<dbReference type="GO" id="GO:0046983">
    <property type="term" value="F:protein dimerization activity"/>
    <property type="evidence" value="ECO:0007669"/>
    <property type="project" value="InterPro"/>
</dbReference>
<dbReference type="Proteomes" id="UP000012960">
    <property type="component" value="Unplaced"/>
</dbReference>
<dbReference type="Pfam" id="PF14215">
    <property type="entry name" value="bHLH-MYC_N"/>
    <property type="match status" value="1"/>
</dbReference>
<keyword evidence="10" id="KW-1185">Reference proteome</keyword>
<evidence type="ECO:0000256" key="3">
    <source>
        <dbReference type="ARBA" id="ARBA00023163"/>
    </source>
</evidence>
<evidence type="ECO:0000256" key="6">
    <source>
        <dbReference type="SAM" id="Coils"/>
    </source>
</evidence>
<feature type="coiled-coil region" evidence="6">
    <location>
        <begin position="319"/>
        <end position="346"/>
    </location>
</feature>
<proteinExistence type="inferred from homology"/>
<organism evidence="9 10">
    <name type="scientific">Musa acuminata subsp. malaccensis</name>
    <name type="common">Wild banana</name>
    <name type="synonym">Musa malaccensis</name>
    <dbReference type="NCBI Taxonomy" id="214687"/>
    <lineage>
        <taxon>Eukaryota</taxon>
        <taxon>Viridiplantae</taxon>
        <taxon>Streptophyta</taxon>
        <taxon>Embryophyta</taxon>
        <taxon>Tracheophyta</taxon>
        <taxon>Spermatophyta</taxon>
        <taxon>Magnoliopsida</taxon>
        <taxon>Liliopsida</taxon>
        <taxon>Zingiberales</taxon>
        <taxon>Musaceae</taxon>
        <taxon>Musa</taxon>
    </lineage>
</organism>
<dbReference type="InterPro" id="IPR045084">
    <property type="entry name" value="AIB/MYC-like"/>
</dbReference>
<evidence type="ECO:0000313" key="10">
    <source>
        <dbReference type="Proteomes" id="UP000012960"/>
    </source>
</evidence>
<dbReference type="EnsemblPlants" id="Ma01_t03440.1">
    <property type="protein sequence ID" value="Ma01_p03440.1"/>
    <property type="gene ID" value="Ma01_g03440"/>
</dbReference>
<dbReference type="Gramene" id="Ma01_t03440.1">
    <property type="protein sequence ID" value="Ma01_p03440.1"/>
    <property type="gene ID" value="Ma01_g03440"/>
</dbReference>
<evidence type="ECO:0000259" key="8">
    <source>
        <dbReference type="PROSITE" id="PS50888"/>
    </source>
</evidence>
<dbReference type="Pfam" id="PF00010">
    <property type="entry name" value="HLH"/>
    <property type="match status" value="1"/>
</dbReference>
<dbReference type="PANTHER" id="PTHR11514">
    <property type="entry name" value="MYC"/>
    <property type="match status" value="1"/>
</dbReference>
<dbReference type="SMART" id="SM00353">
    <property type="entry name" value="HLH"/>
    <property type="match status" value="1"/>
</dbReference>
<dbReference type="OMA" id="FNGCERA"/>
<dbReference type="PANTHER" id="PTHR11514:SF115">
    <property type="entry name" value="TRANSCRIPTION FACTOR"/>
    <property type="match status" value="1"/>
</dbReference>
<accession>A0A804HPV0</accession>
<dbReference type="InParanoid" id="A0A804HPV0"/>
<comment type="subcellular location">
    <subcellularLocation>
        <location evidence="5">Nucleus</location>
    </subcellularLocation>
</comment>
<keyword evidence="6" id="KW-0175">Coiled coil</keyword>
<evidence type="ECO:0000256" key="1">
    <source>
        <dbReference type="ARBA" id="ARBA00005510"/>
    </source>
</evidence>
<feature type="domain" description="BHLH" evidence="8">
    <location>
        <begin position="280"/>
        <end position="329"/>
    </location>
</feature>
<keyword evidence="4 5" id="KW-0539">Nucleus</keyword>
<reference evidence="9" key="1">
    <citation type="submission" date="2021-05" db="UniProtKB">
        <authorList>
            <consortium name="EnsemblPlants"/>
        </authorList>
    </citation>
    <scope>IDENTIFICATION</scope>
    <source>
        <strain evidence="9">subsp. malaccensis</strain>
    </source>
</reference>